<dbReference type="AlphaFoldDB" id="A0A1M6GI70"/>
<proteinExistence type="predicted"/>
<dbReference type="Proteomes" id="UP000324781">
    <property type="component" value="Unassembled WGS sequence"/>
</dbReference>
<keyword evidence="2" id="KW-0812">Transmembrane</keyword>
<name>A0A1M6GI70_9FIRM</name>
<keyword evidence="2" id="KW-1133">Transmembrane helix</keyword>
<dbReference type="Pfam" id="PF18960">
    <property type="entry name" value="DUF5702"/>
    <property type="match status" value="1"/>
</dbReference>
<feature type="region of interest" description="Disordered" evidence="1">
    <location>
        <begin position="558"/>
        <end position="603"/>
    </location>
</feature>
<feature type="region of interest" description="Disordered" evidence="1">
    <location>
        <begin position="269"/>
        <end position="293"/>
    </location>
</feature>
<evidence type="ECO:0000256" key="2">
    <source>
        <dbReference type="SAM" id="Phobius"/>
    </source>
</evidence>
<protein>
    <submittedName>
        <fullName evidence="3">Uncharacterized protein</fullName>
    </submittedName>
</protein>
<evidence type="ECO:0000256" key="1">
    <source>
        <dbReference type="SAM" id="MobiDB-lite"/>
    </source>
</evidence>
<keyword evidence="4" id="KW-1185">Reference proteome</keyword>
<keyword evidence="2" id="KW-0472">Membrane</keyword>
<feature type="compositionally biased region" description="Acidic residues" evidence="1">
    <location>
        <begin position="282"/>
        <end position="292"/>
    </location>
</feature>
<reference evidence="3 4" key="1">
    <citation type="submission" date="2016-11" db="EMBL/GenBank/DDBJ databases">
        <authorList>
            <person name="Varghese N."/>
            <person name="Submissions S."/>
        </authorList>
    </citation>
    <scope>NUCLEOTIDE SEQUENCE [LARGE SCALE GENOMIC DNA]</scope>
    <source>
        <strain evidence="3 4">DSM 19027</strain>
    </source>
</reference>
<accession>A0A1M6GI70</accession>
<dbReference type="InterPro" id="IPR043756">
    <property type="entry name" value="DUF5702"/>
</dbReference>
<organism evidence="3 4">
    <name type="scientific">Thermoclostridium caenicola</name>
    <dbReference type="NCBI Taxonomy" id="659425"/>
    <lineage>
        <taxon>Bacteria</taxon>
        <taxon>Bacillati</taxon>
        <taxon>Bacillota</taxon>
        <taxon>Clostridia</taxon>
        <taxon>Eubacteriales</taxon>
        <taxon>Oscillospiraceae</taxon>
        <taxon>Thermoclostridium</taxon>
    </lineage>
</organism>
<gene>
    <name evidence="3" type="ORF">SAMN05444373_102419</name>
</gene>
<feature type="transmembrane region" description="Helical" evidence="2">
    <location>
        <begin position="12"/>
        <end position="30"/>
    </location>
</feature>
<dbReference type="EMBL" id="FQZP01000024">
    <property type="protein sequence ID" value="SHJ09654.1"/>
    <property type="molecule type" value="Genomic_DNA"/>
</dbReference>
<sequence>MCNMKRTRGSITVFICIILAALIPLCGILMDLVRYNEAVRIAQSSLKLCAESMLAAYDRQMKEQFGLLAMHPREAASLEKEIYELLSDNLTPENADGNVTDLFRFKVRRVEVIPYYNLSEPYVLEQQVAEFMKYRAPVQAVSEFLEKLKSMTNLAREGEIAERNIALDKLLNGLRADMIYFALLLDQKMKQINKTDRFDPLSQAIIDAVNANNWSEMEVRPTQETINAINEKMAEYRNVKIEFEEAKDAYESAKETFSQVEERMNDLKERLEEAKSSKGSSEEEGEEQDTSEADTAIQKLEAEISRLQPEYNAKKAAMDSAWQAYQQVSNQLRMVAQQLNERLKKLLDCYEKMYQYTHTSMDLLRWLKEHLELHEKYCAKAIELGQNLISRTQEVQHEKQALESVMEKSPDSALAQQVNADLEKKLISVDPRHIGQILERLEQNRGWVTKWLEAATKAYEAYLQMSMDLDDEIRQIKLLIEDKGDGSKVVIMYRGNDKTIACLDELRESLTYLRSYSSMKSLGVYDIPEYQLVPPATEKEQQGFDIWHAYTFEGKELVQEPEPENPGLENARQKTGQAAQTIAEGKDGAENGPGESGENESDAEENLYELLYIPSRDGAESSEERLAAISEHVWQTRQDRFVLPNPLEDPVQGLEKVNEKDRGFFDHELERIRKFFETVGHLLADAGESLIKSLYVNEYIVSAFKNYTTVGNALEHDIGWNRPLDKTWFKRAEVEYIIFGHPSEQSNIAAAKRTLTVIRLVFNLLHVYTDPEKLAFTFKMASSIAGWTIFGVPVVQNFLLVSWAALESWLDAEKLMAGEQVPLIKTSQSWFLDPDRLKEYLIDNVIAGIRDLVQDKAEELIDKGAASLEETVMSFINGQLDAIFSGITDNWYQATETVGERAKSLVNNLDFSDLKYITGDTVESLLESLREYMAGKLAAFCDRIRDEGVQVIAECKKEIQNRIRTVLFESDAYKNLKEKVKDFARDTIDKGFDMITDRISGVLGASGGKSSGASNVLGRLIMMDYTDYLRLMLLTVTPEQKALRCADLMQLNLYAVSPDTAEAISNYHTALYVKAWIDIDLWVIPEAFFKKDKEGMIVVEWAQGY</sequence>
<evidence type="ECO:0000313" key="3">
    <source>
        <dbReference type="EMBL" id="SHJ09654.1"/>
    </source>
</evidence>
<evidence type="ECO:0000313" key="4">
    <source>
        <dbReference type="Proteomes" id="UP000324781"/>
    </source>
</evidence>